<dbReference type="Pfam" id="PF13669">
    <property type="entry name" value="Glyoxalase_4"/>
    <property type="match status" value="1"/>
</dbReference>
<dbReference type="EMBL" id="BSOS01000077">
    <property type="protein sequence ID" value="GLR68096.1"/>
    <property type="molecule type" value="Genomic_DNA"/>
</dbReference>
<proteinExistence type="predicted"/>
<accession>A0ABQ6A876</accession>
<dbReference type="Proteomes" id="UP001156641">
    <property type="component" value="Unassembled WGS sequence"/>
</dbReference>
<dbReference type="RefSeq" id="WP_284258938.1">
    <property type="nucleotide sequence ID" value="NZ_BSOS01000077.1"/>
</dbReference>
<keyword evidence="2" id="KW-1185">Reference proteome</keyword>
<evidence type="ECO:0000313" key="2">
    <source>
        <dbReference type="Proteomes" id="UP001156641"/>
    </source>
</evidence>
<dbReference type="Gene3D" id="3.10.180.10">
    <property type="entry name" value="2,3-Dihydroxybiphenyl 1,2-Dioxygenase, domain 1"/>
    <property type="match status" value="1"/>
</dbReference>
<evidence type="ECO:0008006" key="3">
    <source>
        <dbReference type="Google" id="ProtNLM"/>
    </source>
</evidence>
<reference evidence="2" key="1">
    <citation type="journal article" date="2019" name="Int. J. Syst. Evol. Microbiol.">
        <title>The Global Catalogue of Microorganisms (GCM) 10K type strain sequencing project: providing services to taxonomists for standard genome sequencing and annotation.</title>
        <authorList>
            <consortium name="The Broad Institute Genomics Platform"/>
            <consortium name="The Broad Institute Genome Sequencing Center for Infectious Disease"/>
            <person name="Wu L."/>
            <person name="Ma J."/>
        </authorList>
    </citation>
    <scope>NUCLEOTIDE SEQUENCE [LARGE SCALE GENOMIC DNA]</scope>
    <source>
        <strain evidence="2">NBRC 112502</strain>
    </source>
</reference>
<name>A0ABQ6A876_9PROT</name>
<organism evidence="1 2">
    <name type="scientific">Acidocella aquatica</name>
    <dbReference type="NCBI Taxonomy" id="1922313"/>
    <lineage>
        <taxon>Bacteria</taxon>
        <taxon>Pseudomonadati</taxon>
        <taxon>Pseudomonadota</taxon>
        <taxon>Alphaproteobacteria</taxon>
        <taxon>Acetobacterales</taxon>
        <taxon>Acidocellaceae</taxon>
        <taxon>Acidocella</taxon>
    </lineage>
</organism>
<sequence>MMQPPGSIFELCHVVDDIDKAIAHWINSMGAGPFFVGEMTFQNGHRYRGKPAVLSMRVAFAFSGGLLIELIEPLEGDESVFTEVLKTRGPGYHHVMLREDYDTGYARLSAQGFAVALESTTPLGERCALFDTQTVNGGFIEVMDLHIAFGHLTEAMAAAHQTFDGTEPQRPLAALFATLKHEENLT</sequence>
<comment type="caution">
    <text evidence="1">The sequence shown here is derived from an EMBL/GenBank/DDBJ whole genome shotgun (WGS) entry which is preliminary data.</text>
</comment>
<dbReference type="SUPFAM" id="SSF54593">
    <property type="entry name" value="Glyoxalase/Bleomycin resistance protein/Dihydroxybiphenyl dioxygenase"/>
    <property type="match status" value="1"/>
</dbReference>
<dbReference type="InterPro" id="IPR029068">
    <property type="entry name" value="Glyas_Bleomycin-R_OHBP_Dase"/>
</dbReference>
<protein>
    <recommendedName>
        <fullName evidence="3">VOC domain-containing protein</fullName>
    </recommendedName>
</protein>
<evidence type="ECO:0000313" key="1">
    <source>
        <dbReference type="EMBL" id="GLR68096.1"/>
    </source>
</evidence>
<gene>
    <name evidence="1" type="ORF">GCM10010909_27770</name>
</gene>